<organism evidence="1">
    <name type="scientific">Rhizophagus irregularis (strain DAOM 181602 / DAOM 197198 / MUCL 43194)</name>
    <name type="common">Arbuscular mycorrhizal fungus</name>
    <name type="synonym">Glomus intraradices</name>
    <dbReference type="NCBI Taxonomy" id="747089"/>
    <lineage>
        <taxon>Eukaryota</taxon>
        <taxon>Fungi</taxon>
        <taxon>Fungi incertae sedis</taxon>
        <taxon>Mucoromycota</taxon>
        <taxon>Glomeromycotina</taxon>
        <taxon>Glomeromycetes</taxon>
        <taxon>Glomerales</taxon>
        <taxon>Glomeraceae</taxon>
        <taxon>Rhizophagus</taxon>
    </lineage>
</organism>
<gene>
    <name evidence="1" type="ORF">GLOINDRAFT_14616</name>
</gene>
<name>U9UWX6_RHIID</name>
<dbReference type="HOGENOM" id="CLU_1866183_0_0_1"/>
<sequence length="137" mass="15606">MATVREARFRFGHWLISYDLGARALTDSFGSHSRSFFLYGVSLPSDTNHANVVFLISTKALVDFITMVYEVLKAKTHYLSFLYYYPHGLDYDDAEIIRKEKIYGRVVLKLTKKDFRDCGMPGGTAVILANFAKECTT</sequence>
<protein>
    <recommendedName>
        <fullName evidence="2">SAM domain-containing protein</fullName>
    </recommendedName>
</protein>
<dbReference type="Gene3D" id="1.10.150.50">
    <property type="entry name" value="Transcription Factor, Ets-1"/>
    <property type="match status" value="1"/>
</dbReference>
<proteinExistence type="predicted"/>
<accession>U9UWX6</accession>
<evidence type="ECO:0000313" key="1">
    <source>
        <dbReference type="EMBL" id="ESA24232.1"/>
    </source>
</evidence>
<evidence type="ECO:0008006" key="2">
    <source>
        <dbReference type="Google" id="ProtNLM"/>
    </source>
</evidence>
<dbReference type="AlphaFoldDB" id="U9UWX6"/>
<dbReference type="EMBL" id="KI274101">
    <property type="protein sequence ID" value="ESA24232.1"/>
    <property type="molecule type" value="Genomic_DNA"/>
</dbReference>
<reference evidence="1" key="1">
    <citation type="submission" date="2013-07" db="EMBL/GenBank/DDBJ databases">
        <title>The genome of an arbuscular mycorrhizal fungus provides insights into the evolution of the oldest plant symbiosis.</title>
        <authorList>
            <consortium name="DOE Joint Genome Institute"/>
            <person name="Tisserant E."/>
            <person name="Malbreil M."/>
            <person name="Kuo A."/>
            <person name="Kohler A."/>
            <person name="Symeonidi A."/>
            <person name="Balestrini R."/>
            <person name="Charron P."/>
            <person name="Duensing N."/>
            <person name="Frei-dit-Frey N."/>
            <person name="Gianinazzi-Pearson V."/>
            <person name="Gilbert B."/>
            <person name="Handa Y."/>
            <person name="Hijri M."/>
            <person name="Kaul R."/>
            <person name="Kawaguchi M."/>
            <person name="Krajinski F."/>
            <person name="Lammers P."/>
            <person name="Lapierre D."/>
            <person name="Masclaux F.G."/>
            <person name="Murat C."/>
            <person name="Morin E."/>
            <person name="Ndikumana S."/>
            <person name="Pagni M."/>
            <person name="Petitpierre D."/>
            <person name="Requena N."/>
            <person name="Rosikiewicz P."/>
            <person name="Riley R."/>
            <person name="Saito K."/>
            <person name="San Clemente H."/>
            <person name="Shapiro H."/>
            <person name="van Tuinen D."/>
            <person name="Becard G."/>
            <person name="Bonfante P."/>
            <person name="Paszkowski U."/>
            <person name="Shachar-Hill Y."/>
            <person name="Young J.P."/>
            <person name="Sanders I.R."/>
            <person name="Henrissat B."/>
            <person name="Rensing S.A."/>
            <person name="Grigoriev I.V."/>
            <person name="Corradi N."/>
            <person name="Roux C."/>
            <person name="Martin F."/>
        </authorList>
    </citation>
    <scope>NUCLEOTIDE SEQUENCE</scope>
    <source>
        <strain evidence="1">DAOM 197198</strain>
    </source>
</reference>
<dbReference type="VEuPathDB" id="FungiDB:RhiirFUN_015466"/>
<dbReference type="InterPro" id="IPR013761">
    <property type="entry name" value="SAM/pointed_sf"/>
</dbReference>